<dbReference type="CDD" id="cd10917">
    <property type="entry name" value="CE4_NodB_like_6s_7s"/>
    <property type="match status" value="1"/>
</dbReference>
<accession>A0A495JSV0</accession>
<dbReference type="OrthoDB" id="3864432at2"/>
<reference evidence="2 3" key="1">
    <citation type="submission" date="2018-10" db="EMBL/GenBank/DDBJ databases">
        <title>Sequencing the genomes of 1000 actinobacteria strains.</title>
        <authorList>
            <person name="Klenk H.-P."/>
        </authorList>
    </citation>
    <scope>NUCLEOTIDE SEQUENCE [LARGE SCALE GENOMIC DNA]</scope>
    <source>
        <strain evidence="2 3">DSM 45175</strain>
    </source>
</reference>
<dbReference type="InterPro" id="IPR002509">
    <property type="entry name" value="NODB_dom"/>
</dbReference>
<dbReference type="Pfam" id="PF01522">
    <property type="entry name" value="Polysacc_deac_1"/>
    <property type="match status" value="1"/>
</dbReference>
<evidence type="ECO:0000313" key="3">
    <source>
        <dbReference type="Proteomes" id="UP000277671"/>
    </source>
</evidence>
<evidence type="ECO:0000313" key="2">
    <source>
        <dbReference type="EMBL" id="RKR92043.1"/>
    </source>
</evidence>
<dbReference type="PROSITE" id="PS51677">
    <property type="entry name" value="NODB"/>
    <property type="match status" value="1"/>
</dbReference>
<feature type="domain" description="NodB homology" evidence="1">
    <location>
        <begin position="52"/>
        <end position="232"/>
    </location>
</feature>
<sequence>MNTAPDSVAPPWAYLSAQALHYLFFAVRGQQFLRRQATVGGRHWPAFGVPGPGVALTIDDGPHPEWTPRMLDLLDRHQVRATFFLIGDRVRERPELVRRIVSAGHAIGNHSMSHPQPFAALARPRLRAEIARTQVEIEDAVGLRPVLFRAPGGNWSPDVLRTTADLGLTSIDWTVNPSDWRSPGVSRIIRSLSRGRSGQVLLCHDGGGDRSQTVEALDTVLPRLLGRGLRFVIPGDGR</sequence>
<comment type="caution">
    <text evidence="2">The sequence shown here is derived from an EMBL/GenBank/DDBJ whole genome shotgun (WGS) entry which is preliminary data.</text>
</comment>
<proteinExistence type="predicted"/>
<gene>
    <name evidence="2" type="ORF">BDK92_6475</name>
</gene>
<dbReference type="SUPFAM" id="SSF88713">
    <property type="entry name" value="Glycoside hydrolase/deacetylase"/>
    <property type="match status" value="1"/>
</dbReference>
<name>A0A495JSV0_9ACTN</name>
<dbReference type="Proteomes" id="UP000277671">
    <property type="component" value="Unassembled WGS sequence"/>
</dbReference>
<dbReference type="EMBL" id="RBKT01000001">
    <property type="protein sequence ID" value="RKR92043.1"/>
    <property type="molecule type" value="Genomic_DNA"/>
</dbReference>
<dbReference type="GO" id="GO:0016810">
    <property type="term" value="F:hydrolase activity, acting on carbon-nitrogen (but not peptide) bonds"/>
    <property type="evidence" value="ECO:0007669"/>
    <property type="project" value="InterPro"/>
</dbReference>
<dbReference type="RefSeq" id="WP_121160106.1">
    <property type="nucleotide sequence ID" value="NZ_RBKT01000001.1"/>
</dbReference>
<dbReference type="InterPro" id="IPR050248">
    <property type="entry name" value="Polysacc_deacetylase_ArnD"/>
</dbReference>
<dbReference type="InterPro" id="IPR011330">
    <property type="entry name" value="Glyco_hydro/deAcase_b/a-brl"/>
</dbReference>
<dbReference type="AlphaFoldDB" id="A0A495JSV0"/>
<dbReference type="PANTHER" id="PTHR10587">
    <property type="entry name" value="GLYCOSYL TRANSFERASE-RELATED"/>
    <property type="match status" value="1"/>
</dbReference>
<dbReference type="Gene3D" id="3.20.20.370">
    <property type="entry name" value="Glycoside hydrolase/deacetylase"/>
    <property type="match status" value="1"/>
</dbReference>
<dbReference type="GO" id="GO:0005975">
    <property type="term" value="P:carbohydrate metabolic process"/>
    <property type="evidence" value="ECO:0007669"/>
    <property type="project" value="InterPro"/>
</dbReference>
<organism evidence="2 3">
    <name type="scientific">Micromonospora pisi</name>
    <dbReference type="NCBI Taxonomy" id="589240"/>
    <lineage>
        <taxon>Bacteria</taxon>
        <taxon>Bacillati</taxon>
        <taxon>Actinomycetota</taxon>
        <taxon>Actinomycetes</taxon>
        <taxon>Micromonosporales</taxon>
        <taxon>Micromonosporaceae</taxon>
        <taxon>Micromonospora</taxon>
    </lineage>
</organism>
<dbReference type="PANTHER" id="PTHR10587:SF137">
    <property type="entry name" value="4-DEOXY-4-FORMAMIDO-L-ARABINOSE-PHOSPHOUNDECAPRENOL DEFORMYLASE ARND-RELATED"/>
    <property type="match status" value="1"/>
</dbReference>
<keyword evidence="3" id="KW-1185">Reference proteome</keyword>
<protein>
    <submittedName>
        <fullName evidence="2">Peptidoglycan/xylan/chitin deacetylase (PgdA/CDA1 family)</fullName>
    </submittedName>
</protein>
<evidence type="ECO:0000259" key="1">
    <source>
        <dbReference type="PROSITE" id="PS51677"/>
    </source>
</evidence>